<feature type="compositionally biased region" description="Polar residues" evidence="1">
    <location>
        <begin position="144"/>
        <end position="155"/>
    </location>
</feature>
<accession>A0A067SG32</accession>
<name>A0A067SG32_GALM3</name>
<feature type="compositionally biased region" description="Low complexity" evidence="1">
    <location>
        <begin position="278"/>
        <end position="299"/>
    </location>
</feature>
<evidence type="ECO:0000256" key="1">
    <source>
        <dbReference type="SAM" id="MobiDB-lite"/>
    </source>
</evidence>
<dbReference type="Proteomes" id="UP000027222">
    <property type="component" value="Unassembled WGS sequence"/>
</dbReference>
<protein>
    <submittedName>
        <fullName evidence="2">Uncharacterized protein</fullName>
    </submittedName>
</protein>
<sequence>MPTVSALHWAQLIAPFTFIDTAVISMKMRTYQYQFYREDGSGSNQPTVGLVQPTQPSAPCPCVLIHPAQPVQSSLYALASTPRVTSGSALLWDAPLVDCELAGIREHQRMTERGRRGAPPNLSKLLNTHITRVGASSHRRPHVTWSTCGQTSAPGNGQGKGRSGSPKGAGLSNERECDGIRVHFLDPCFVSAFGRCELDDSRCRVVAKCKSESSNFLDCDVKTAEGVRIAKGQAGTGGQQEGETTPSLALHYYPIIAAVSQHTMVLQLPLTAPPPLLSPTSTPSPTTPSFSPPSSSTSSPRPPRR</sequence>
<dbReference type="AlphaFoldDB" id="A0A067SG32"/>
<dbReference type="EMBL" id="KL142400">
    <property type="protein sequence ID" value="KDR69895.1"/>
    <property type="molecule type" value="Genomic_DNA"/>
</dbReference>
<keyword evidence="3" id="KW-1185">Reference proteome</keyword>
<feature type="region of interest" description="Disordered" evidence="1">
    <location>
        <begin position="135"/>
        <end position="172"/>
    </location>
</feature>
<proteinExistence type="predicted"/>
<organism evidence="2 3">
    <name type="scientific">Galerina marginata (strain CBS 339.88)</name>
    <dbReference type="NCBI Taxonomy" id="685588"/>
    <lineage>
        <taxon>Eukaryota</taxon>
        <taxon>Fungi</taxon>
        <taxon>Dikarya</taxon>
        <taxon>Basidiomycota</taxon>
        <taxon>Agaricomycotina</taxon>
        <taxon>Agaricomycetes</taxon>
        <taxon>Agaricomycetidae</taxon>
        <taxon>Agaricales</taxon>
        <taxon>Agaricineae</taxon>
        <taxon>Strophariaceae</taxon>
        <taxon>Galerina</taxon>
    </lineage>
</organism>
<feature type="region of interest" description="Disordered" evidence="1">
    <location>
        <begin position="274"/>
        <end position="305"/>
    </location>
</feature>
<evidence type="ECO:0000313" key="2">
    <source>
        <dbReference type="EMBL" id="KDR69895.1"/>
    </source>
</evidence>
<gene>
    <name evidence="2" type="ORF">GALMADRAFT_145274</name>
</gene>
<evidence type="ECO:0000313" key="3">
    <source>
        <dbReference type="Proteomes" id="UP000027222"/>
    </source>
</evidence>
<reference evidence="3" key="1">
    <citation type="journal article" date="2014" name="Proc. Natl. Acad. Sci. U.S.A.">
        <title>Extensive sampling of basidiomycete genomes demonstrates inadequacy of the white-rot/brown-rot paradigm for wood decay fungi.</title>
        <authorList>
            <person name="Riley R."/>
            <person name="Salamov A.A."/>
            <person name="Brown D.W."/>
            <person name="Nagy L.G."/>
            <person name="Floudas D."/>
            <person name="Held B.W."/>
            <person name="Levasseur A."/>
            <person name="Lombard V."/>
            <person name="Morin E."/>
            <person name="Otillar R."/>
            <person name="Lindquist E.A."/>
            <person name="Sun H."/>
            <person name="LaButti K.M."/>
            <person name="Schmutz J."/>
            <person name="Jabbour D."/>
            <person name="Luo H."/>
            <person name="Baker S.E."/>
            <person name="Pisabarro A.G."/>
            <person name="Walton J.D."/>
            <person name="Blanchette R.A."/>
            <person name="Henrissat B."/>
            <person name="Martin F."/>
            <person name="Cullen D."/>
            <person name="Hibbett D.S."/>
            <person name="Grigoriev I.V."/>
        </authorList>
    </citation>
    <scope>NUCLEOTIDE SEQUENCE [LARGE SCALE GENOMIC DNA]</scope>
    <source>
        <strain evidence="3">CBS 339.88</strain>
    </source>
</reference>
<dbReference type="HOGENOM" id="CLU_912295_0_0_1"/>